<feature type="signal peptide" evidence="1">
    <location>
        <begin position="1"/>
        <end position="20"/>
    </location>
</feature>
<evidence type="ECO:0000313" key="3">
    <source>
        <dbReference type="Proteomes" id="UP000186922"/>
    </source>
</evidence>
<organism evidence="2 3">
    <name type="scientific">Ramazzottius varieornatus</name>
    <name type="common">Water bear</name>
    <name type="synonym">Tardigrade</name>
    <dbReference type="NCBI Taxonomy" id="947166"/>
    <lineage>
        <taxon>Eukaryota</taxon>
        <taxon>Metazoa</taxon>
        <taxon>Ecdysozoa</taxon>
        <taxon>Tardigrada</taxon>
        <taxon>Eutardigrada</taxon>
        <taxon>Parachela</taxon>
        <taxon>Hypsibioidea</taxon>
        <taxon>Ramazzottiidae</taxon>
        <taxon>Ramazzottius</taxon>
    </lineage>
</organism>
<comment type="caution">
    <text evidence="2">The sequence shown here is derived from an EMBL/GenBank/DDBJ whole genome shotgun (WGS) entry which is preliminary data.</text>
</comment>
<proteinExistence type="predicted"/>
<dbReference type="EMBL" id="BDGG01000002">
    <property type="protein sequence ID" value="GAU92453.1"/>
    <property type="molecule type" value="Genomic_DNA"/>
</dbReference>
<keyword evidence="3" id="KW-1185">Reference proteome</keyword>
<dbReference type="AlphaFoldDB" id="A0A1D1V154"/>
<name>A0A1D1V154_RAMVA</name>
<feature type="chain" id="PRO_5008897909" evidence="1">
    <location>
        <begin position="21"/>
        <end position="135"/>
    </location>
</feature>
<keyword evidence="1" id="KW-0732">Signal</keyword>
<evidence type="ECO:0000313" key="2">
    <source>
        <dbReference type="EMBL" id="GAU92453.1"/>
    </source>
</evidence>
<protein>
    <submittedName>
        <fullName evidence="2">Uncharacterized protein</fullName>
    </submittedName>
</protein>
<dbReference type="Proteomes" id="UP000186922">
    <property type="component" value="Unassembled WGS sequence"/>
</dbReference>
<sequence>MAVFLIKLHFVLLTFVLSTAIDLREASSTTDRLMSTDITENGRHQHGHKRYLIGLGLSKWPPLLKLKDRMIPRTTFAALTALPNAEAENDSIAEESGQDQAVVVPRAIPFPSSKGSFLARYYDPSSWKPGYALLQ</sequence>
<accession>A0A1D1V154</accession>
<reference evidence="2 3" key="1">
    <citation type="journal article" date="2016" name="Nat. Commun.">
        <title>Extremotolerant tardigrade genome and improved radiotolerance of human cultured cells by tardigrade-unique protein.</title>
        <authorList>
            <person name="Hashimoto T."/>
            <person name="Horikawa D.D."/>
            <person name="Saito Y."/>
            <person name="Kuwahara H."/>
            <person name="Kozuka-Hata H."/>
            <person name="Shin-I T."/>
            <person name="Minakuchi Y."/>
            <person name="Ohishi K."/>
            <person name="Motoyama A."/>
            <person name="Aizu T."/>
            <person name="Enomoto A."/>
            <person name="Kondo K."/>
            <person name="Tanaka S."/>
            <person name="Hara Y."/>
            <person name="Koshikawa S."/>
            <person name="Sagara H."/>
            <person name="Miura T."/>
            <person name="Yokobori S."/>
            <person name="Miyagawa K."/>
            <person name="Suzuki Y."/>
            <person name="Kubo T."/>
            <person name="Oyama M."/>
            <person name="Kohara Y."/>
            <person name="Fujiyama A."/>
            <person name="Arakawa K."/>
            <person name="Katayama T."/>
            <person name="Toyoda A."/>
            <person name="Kunieda T."/>
        </authorList>
    </citation>
    <scope>NUCLEOTIDE SEQUENCE [LARGE SCALE GENOMIC DNA]</scope>
    <source>
        <strain evidence="2 3">YOKOZUNA-1</strain>
    </source>
</reference>
<gene>
    <name evidence="2" type="primary">RvY_04531-1</name>
    <name evidence="2" type="synonym">RvY_04531.1</name>
    <name evidence="2" type="ORF">RvY_04531</name>
</gene>
<evidence type="ECO:0000256" key="1">
    <source>
        <dbReference type="SAM" id="SignalP"/>
    </source>
</evidence>